<evidence type="ECO:0000313" key="6">
    <source>
        <dbReference type="EMBL" id="MFD2680519.1"/>
    </source>
</evidence>
<dbReference type="InterPro" id="IPR050301">
    <property type="entry name" value="NTE"/>
</dbReference>
<dbReference type="Gene3D" id="3.40.1090.10">
    <property type="entry name" value="Cytosolic phospholipase A2 catalytic domain"/>
    <property type="match status" value="2"/>
</dbReference>
<feature type="domain" description="PNPLA" evidence="5">
    <location>
        <begin position="8"/>
        <end position="175"/>
    </location>
</feature>
<reference evidence="7" key="1">
    <citation type="journal article" date="2019" name="Int. J. Syst. Evol. Microbiol.">
        <title>The Global Catalogue of Microorganisms (GCM) 10K type strain sequencing project: providing services to taxonomists for standard genome sequencing and annotation.</title>
        <authorList>
            <consortium name="The Broad Institute Genomics Platform"/>
            <consortium name="The Broad Institute Genome Sequencing Center for Infectious Disease"/>
            <person name="Wu L."/>
            <person name="Ma J."/>
        </authorList>
    </citation>
    <scope>NUCLEOTIDE SEQUENCE [LARGE SCALE GENOMIC DNA]</scope>
    <source>
        <strain evidence="7">KCTC 3913</strain>
    </source>
</reference>
<dbReference type="SUPFAM" id="SSF52151">
    <property type="entry name" value="FabD/lysophospholipase-like"/>
    <property type="match status" value="1"/>
</dbReference>
<dbReference type="InterPro" id="IPR002641">
    <property type="entry name" value="PNPLA_dom"/>
</dbReference>
<dbReference type="InterPro" id="IPR045943">
    <property type="entry name" value="DUF6363"/>
</dbReference>
<comment type="caution">
    <text evidence="6">The sequence shown here is derived from an EMBL/GenBank/DDBJ whole genome shotgun (WGS) entry which is preliminary data.</text>
</comment>
<dbReference type="RefSeq" id="WP_377933985.1">
    <property type="nucleotide sequence ID" value="NZ_JBHUMF010000015.1"/>
</dbReference>
<evidence type="ECO:0000259" key="5">
    <source>
        <dbReference type="PROSITE" id="PS51635"/>
    </source>
</evidence>
<dbReference type="InterPro" id="IPR037483">
    <property type="entry name" value="YjjU-like"/>
</dbReference>
<keyword evidence="2 4" id="KW-0442">Lipid degradation</keyword>
<organism evidence="6 7">
    <name type="scientific">Bacillus seohaeanensis</name>
    <dbReference type="NCBI Taxonomy" id="284580"/>
    <lineage>
        <taxon>Bacteria</taxon>
        <taxon>Bacillati</taxon>
        <taxon>Bacillota</taxon>
        <taxon>Bacilli</taxon>
        <taxon>Bacillales</taxon>
        <taxon>Bacillaceae</taxon>
        <taxon>Bacillus</taxon>
    </lineage>
</organism>
<dbReference type="InterPro" id="IPR016035">
    <property type="entry name" value="Acyl_Trfase/lysoPLipase"/>
</dbReference>
<name>A0ABW5RPU8_9BACI</name>
<feature type="short sequence motif" description="GXSXG" evidence="4">
    <location>
        <begin position="39"/>
        <end position="43"/>
    </location>
</feature>
<keyword evidence="7" id="KW-1185">Reference proteome</keyword>
<feature type="active site" description="Nucleophile" evidence="4">
    <location>
        <position position="41"/>
    </location>
</feature>
<keyword evidence="1 4" id="KW-0378">Hydrolase</keyword>
<feature type="active site" description="Proton acceptor" evidence="4">
    <location>
        <position position="162"/>
    </location>
</feature>
<dbReference type="PANTHER" id="PTHR14226:SF25">
    <property type="entry name" value="PHOSPHOESTERASE"/>
    <property type="match status" value="1"/>
</dbReference>
<feature type="short sequence motif" description="GXGXXG" evidence="4">
    <location>
        <begin position="12"/>
        <end position="17"/>
    </location>
</feature>
<dbReference type="PROSITE" id="PS51635">
    <property type="entry name" value="PNPLA"/>
    <property type="match status" value="1"/>
</dbReference>
<evidence type="ECO:0000256" key="4">
    <source>
        <dbReference type="PROSITE-ProRule" id="PRU01161"/>
    </source>
</evidence>
<accession>A0ABW5RPU8</accession>
<dbReference type="Pfam" id="PF01734">
    <property type="entry name" value="Patatin"/>
    <property type="match status" value="1"/>
</dbReference>
<evidence type="ECO:0000256" key="1">
    <source>
        <dbReference type="ARBA" id="ARBA00022801"/>
    </source>
</evidence>
<dbReference type="Pfam" id="PF19890">
    <property type="entry name" value="DUF6363"/>
    <property type="match status" value="1"/>
</dbReference>
<evidence type="ECO:0000256" key="3">
    <source>
        <dbReference type="ARBA" id="ARBA00023098"/>
    </source>
</evidence>
<proteinExistence type="predicted"/>
<feature type="short sequence motif" description="DGA/G" evidence="4">
    <location>
        <begin position="162"/>
        <end position="164"/>
    </location>
</feature>
<dbReference type="CDD" id="cd07208">
    <property type="entry name" value="Pat_hypo_Ecoli_yjju_like"/>
    <property type="match status" value="1"/>
</dbReference>
<dbReference type="PANTHER" id="PTHR14226">
    <property type="entry name" value="NEUROPATHY TARGET ESTERASE/SWISS CHEESE D.MELANOGASTER"/>
    <property type="match status" value="1"/>
</dbReference>
<evidence type="ECO:0000313" key="7">
    <source>
        <dbReference type="Proteomes" id="UP001597506"/>
    </source>
</evidence>
<dbReference type="EMBL" id="JBHUMF010000015">
    <property type="protein sequence ID" value="MFD2680519.1"/>
    <property type="molecule type" value="Genomic_DNA"/>
</dbReference>
<sequence length="297" mass="33877">MLVDNTGLVLEGGGMRGVYTAGALEYFLEQGLEFPYVIGVSAGACIAASYLSKQAGRNKKVNIGFARDPKYLSWRNYWKSRELFGMDYVFDEIPNKIVPFDYETFYSSQSEFVIGTTDCHTGKPVYWSRKDYGKDVLTIIRASSSLPFLAPVVEYQSKHLLDGGISDSIPIEKAEKDGFAKNVVVLTRNKGYFKKPSKFNFLLKRKYPQYPNLQKTLMNRYKQYNSLVETLEEKEAKGEIIIIQPQQPLKVGRIEKDPKKLENLYWQGYEDAKQKYANILEWSNASTSPQEKAAITD</sequence>
<evidence type="ECO:0000256" key="2">
    <source>
        <dbReference type="ARBA" id="ARBA00022963"/>
    </source>
</evidence>
<protein>
    <submittedName>
        <fullName evidence="6">Patatin family protein</fullName>
    </submittedName>
</protein>
<keyword evidence="3 4" id="KW-0443">Lipid metabolism</keyword>
<gene>
    <name evidence="6" type="ORF">ACFSUL_07090</name>
</gene>
<dbReference type="Proteomes" id="UP001597506">
    <property type="component" value="Unassembled WGS sequence"/>
</dbReference>